<dbReference type="GO" id="GO:0070449">
    <property type="term" value="C:elongin complex"/>
    <property type="evidence" value="ECO:0007669"/>
    <property type="project" value="InterPro"/>
</dbReference>
<gene>
    <name evidence="2" type="ORF">AMTR_s00010p00258630</name>
</gene>
<dbReference type="Pfam" id="PF06881">
    <property type="entry name" value="Elongin_A"/>
    <property type="match status" value="1"/>
</dbReference>
<dbReference type="GO" id="GO:0006368">
    <property type="term" value="P:transcription elongation by RNA polymerase II"/>
    <property type="evidence" value="ECO:0007669"/>
    <property type="project" value="InterPro"/>
</dbReference>
<evidence type="ECO:0008006" key="4">
    <source>
        <dbReference type="Google" id="ProtNLM"/>
    </source>
</evidence>
<feature type="compositionally biased region" description="Low complexity" evidence="1">
    <location>
        <begin position="185"/>
        <end position="216"/>
    </location>
</feature>
<feature type="region of interest" description="Disordered" evidence="1">
    <location>
        <begin position="184"/>
        <end position="225"/>
    </location>
</feature>
<dbReference type="HOGENOM" id="CLU_054464_2_1_1"/>
<keyword evidence="3" id="KW-1185">Reference proteome</keyword>
<dbReference type="OMA" id="LMHIEKC"/>
<evidence type="ECO:0000256" key="1">
    <source>
        <dbReference type="SAM" id="MobiDB-lite"/>
    </source>
</evidence>
<dbReference type="AlphaFoldDB" id="W1NGZ5"/>
<dbReference type="EMBL" id="KI397513">
    <property type="protein sequence ID" value="ERM94440.1"/>
    <property type="molecule type" value="Genomic_DNA"/>
</dbReference>
<evidence type="ECO:0000313" key="3">
    <source>
        <dbReference type="Proteomes" id="UP000017836"/>
    </source>
</evidence>
<dbReference type="STRING" id="13333.W1NGZ5"/>
<reference evidence="3" key="1">
    <citation type="journal article" date="2013" name="Science">
        <title>The Amborella genome and the evolution of flowering plants.</title>
        <authorList>
            <consortium name="Amborella Genome Project"/>
        </authorList>
    </citation>
    <scope>NUCLEOTIDE SEQUENCE [LARGE SCALE GENOMIC DNA]</scope>
</reference>
<dbReference type="Proteomes" id="UP000017836">
    <property type="component" value="Unassembled WGS sequence"/>
</dbReference>
<dbReference type="KEGG" id="atr:18421929"/>
<proteinExistence type="predicted"/>
<accession>W1NGZ5</accession>
<dbReference type="PANTHER" id="PTHR47543">
    <property type="entry name" value="OS08G0169600 PROTEIN"/>
    <property type="match status" value="1"/>
</dbReference>
<dbReference type="InterPro" id="IPR010684">
    <property type="entry name" value="RNA_pol_II_trans_fac_SIII_A"/>
</dbReference>
<name>W1NGZ5_AMBTC</name>
<organism evidence="2 3">
    <name type="scientific">Amborella trichopoda</name>
    <dbReference type="NCBI Taxonomy" id="13333"/>
    <lineage>
        <taxon>Eukaryota</taxon>
        <taxon>Viridiplantae</taxon>
        <taxon>Streptophyta</taxon>
        <taxon>Embryophyta</taxon>
        <taxon>Tracheophyta</taxon>
        <taxon>Spermatophyta</taxon>
        <taxon>Magnoliopsida</taxon>
        <taxon>Amborellales</taxon>
        <taxon>Amborellaceae</taxon>
        <taxon>Amborella</taxon>
    </lineage>
</organism>
<evidence type="ECO:0000313" key="2">
    <source>
        <dbReference type="EMBL" id="ERM94440.1"/>
    </source>
</evidence>
<dbReference type="Gene3D" id="6.10.250.3180">
    <property type="match status" value="1"/>
</dbReference>
<dbReference type="OrthoDB" id="21513at2759"/>
<dbReference type="PANTHER" id="PTHR47543:SF2">
    <property type="entry name" value="RNA POLYMERASE II TRANSCRIPTION FACTOR SIII SUBUNIT A"/>
    <property type="match status" value="1"/>
</dbReference>
<sequence>MVKVPSLLDLCIQNAIDNIKYLGDVGETDLNILKLILTHCTADQLMHIEKCSEGRDLSPVTDSLWKTFYEQHFGTESANIVIKRMKQKGRYFKWKLLYQAKLKERDEAQKKSVDRMKQLYAEESNRKQSRQIQLCSKVPPASKKRSFCGGSGSCNSLSNVKGNLMKKARMEYLNSHEVKMHTVMRRQATQRSSTSSFLRSTKTSGFMGSGSSTSNSKVPKLPRRA</sequence>
<dbReference type="eggNOG" id="KOG2821">
    <property type="taxonomic scope" value="Eukaryota"/>
</dbReference>
<protein>
    <recommendedName>
        <fullName evidence="4">Elongin-A</fullName>
    </recommendedName>
</protein>
<dbReference type="Gramene" id="ERM94440">
    <property type="protein sequence ID" value="ERM94440"/>
    <property type="gene ID" value="AMTR_s00010p00258630"/>
</dbReference>